<evidence type="ECO:0000313" key="1">
    <source>
        <dbReference type="EMBL" id="GIY60633.1"/>
    </source>
</evidence>
<dbReference type="Proteomes" id="UP001054945">
    <property type="component" value="Unassembled WGS sequence"/>
</dbReference>
<evidence type="ECO:0008006" key="3">
    <source>
        <dbReference type="Google" id="ProtNLM"/>
    </source>
</evidence>
<name>A0AAV4USD7_CAEEX</name>
<sequence>MSLQKDTMQLGVLEHKGHDFCIYKFSYANSLMRLKVHKDHLEKKEDLIAPCKVNYDPNSARELLLLANSVEEQQMWVSRLRKKNRNAAMLHSKKSRGGSPR</sequence>
<dbReference type="EMBL" id="BPLR01013352">
    <property type="protein sequence ID" value="GIY60633.1"/>
    <property type="molecule type" value="Genomic_DNA"/>
</dbReference>
<accession>A0AAV4USD7</accession>
<proteinExistence type="predicted"/>
<keyword evidence="2" id="KW-1185">Reference proteome</keyword>
<organism evidence="1 2">
    <name type="scientific">Caerostris extrusa</name>
    <name type="common">Bark spider</name>
    <name type="synonym">Caerostris bankana</name>
    <dbReference type="NCBI Taxonomy" id="172846"/>
    <lineage>
        <taxon>Eukaryota</taxon>
        <taxon>Metazoa</taxon>
        <taxon>Ecdysozoa</taxon>
        <taxon>Arthropoda</taxon>
        <taxon>Chelicerata</taxon>
        <taxon>Arachnida</taxon>
        <taxon>Araneae</taxon>
        <taxon>Araneomorphae</taxon>
        <taxon>Entelegynae</taxon>
        <taxon>Araneoidea</taxon>
        <taxon>Araneidae</taxon>
        <taxon>Caerostris</taxon>
    </lineage>
</organism>
<gene>
    <name evidence="1" type="primary">ROCK2</name>
    <name evidence="1" type="ORF">CEXT_507561</name>
</gene>
<evidence type="ECO:0000313" key="2">
    <source>
        <dbReference type="Proteomes" id="UP001054945"/>
    </source>
</evidence>
<protein>
    <recommendedName>
        <fullName evidence="3">PH domain-containing protein</fullName>
    </recommendedName>
</protein>
<dbReference type="AlphaFoldDB" id="A0AAV4USD7"/>
<comment type="caution">
    <text evidence="1">The sequence shown here is derived from an EMBL/GenBank/DDBJ whole genome shotgun (WGS) entry which is preliminary data.</text>
</comment>
<reference evidence="1 2" key="1">
    <citation type="submission" date="2021-06" db="EMBL/GenBank/DDBJ databases">
        <title>Caerostris extrusa draft genome.</title>
        <authorList>
            <person name="Kono N."/>
            <person name="Arakawa K."/>
        </authorList>
    </citation>
    <scope>NUCLEOTIDE SEQUENCE [LARGE SCALE GENOMIC DNA]</scope>
</reference>